<feature type="domain" description="Clp ATPase C-terminal" evidence="4">
    <location>
        <begin position="554"/>
        <end position="600"/>
    </location>
</feature>
<dbReference type="InterPro" id="IPR001270">
    <property type="entry name" value="ClpA/B"/>
</dbReference>
<dbReference type="InterPro" id="IPR050130">
    <property type="entry name" value="ClpA_ClpB"/>
</dbReference>
<reference evidence="5 6" key="1">
    <citation type="journal article" date="2024" name="Front Chem Biol">
        <title>Unveiling the potential of Daldinia eschscholtzii MFLUCC 19-0629 through bioactivity and bioinformatics studies for enhanced sustainable agriculture production.</title>
        <authorList>
            <person name="Brooks S."/>
            <person name="Weaver J.A."/>
            <person name="Klomchit A."/>
            <person name="Alharthi S.A."/>
            <person name="Onlamun T."/>
            <person name="Nurani R."/>
            <person name="Vong T.K."/>
            <person name="Alberti F."/>
            <person name="Greco C."/>
        </authorList>
    </citation>
    <scope>NUCLEOTIDE SEQUENCE [LARGE SCALE GENOMIC DNA]</scope>
    <source>
        <strain evidence="5">MFLUCC 19-0629</strain>
    </source>
</reference>
<dbReference type="Proteomes" id="UP001369815">
    <property type="component" value="Unassembled WGS sequence"/>
</dbReference>
<evidence type="ECO:0008006" key="7">
    <source>
        <dbReference type="Google" id="ProtNLM"/>
    </source>
</evidence>
<evidence type="ECO:0000313" key="5">
    <source>
        <dbReference type="EMBL" id="KAK6952366.1"/>
    </source>
</evidence>
<evidence type="ECO:0000259" key="4">
    <source>
        <dbReference type="Pfam" id="PF10431"/>
    </source>
</evidence>
<name>A0AAX6MIS4_9PEZI</name>
<dbReference type="PRINTS" id="PR00300">
    <property type="entry name" value="CLPPROTEASEA"/>
</dbReference>
<keyword evidence="6" id="KW-1185">Reference proteome</keyword>
<dbReference type="Gene3D" id="1.10.8.10">
    <property type="entry name" value="DNA helicase RuvA subunit, C-terminal domain"/>
    <property type="match status" value="1"/>
</dbReference>
<evidence type="ECO:0000256" key="1">
    <source>
        <dbReference type="ARBA" id="ARBA00022741"/>
    </source>
</evidence>
<dbReference type="InterPro" id="IPR019489">
    <property type="entry name" value="Clp_ATPase_C"/>
</dbReference>
<dbReference type="PANTHER" id="PTHR11638">
    <property type="entry name" value="ATP-DEPENDENT CLP PROTEASE"/>
    <property type="match status" value="1"/>
</dbReference>
<dbReference type="Pfam" id="PF10431">
    <property type="entry name" value="ClpB_D2-small"/>
    <property type="match status" value="1"/>
</dbReference>
<accession>A0AAX6MIS4</accession>
<dbReference type="PANTHER" id="PTHR11638:SF18">
    <property type="entry name" value="HEAT SHOCK PROTEIN 104"/>
    <property type="match status" value="1"/>
</dbReference>
<evidence type="ECO:0000313" key="6">
    <source>
        <dbReference type="Proteomes" id="UP001369815"/>
    </source>
</evidence>
<dbReference type="InterPro" id="IPR003959">
    <property type="entry name" value="ATPase_AAA_core"/>
</dbReference>
<dbReference type="Pfam" id="PF07724">
    <property type="entry name" value="AAA_2"/>
    <property type="match status" value="1"/>
</dbReference>
<dbReference type="Gene3D" id="3.40.50.300">
    <property type="entry name" value="P-loop containing nucleotide triphosphate hydrolases"/>
    <property type="match status" value="1"/>
</dbReference>
<dbReference type="GO" id="GO:0034605">
    <property type="term" value="P:cellular response to heat"/>
    <property type="evidence" value="ECO:0007669"/>
    <property type="project" value="TreeGrafter"/>
</dbReference>
<dbReference type="EMBL" id="JBANMG010000006">
    <property type="protein sequence ID" value="KAK6952366.1"/>
    <property type="molecule type" value="Genomic_DNA"/>
</dbReference>
<dbReference type="Gene3D" id="1.10.8.60">
    <property type="match status" value="1"/>
</dbReference>
<comment type="caution">
    <text evidence="5">The sequence shown here is derived from an EMBL/GenBank/DDBJ whole genome shotgun (WGS) entry which is preliminary data.</text>
</comment>
<protein>
    <recommendedName>
        <fullName evidence="7">P-loop containing nucleoside triphosphate hydrolase protein</fullName>
    </recommendedName>
</protein>
<dbReference type="GO" id="GO:0016887">
    <property type="term" value="F:ATP hydrolysis activity"/>
    <property type="evidence" value="ECO:0007669"/>
    <property type="project" value="InterPro"/>
</dbReference>
<keyword evidence="2" id="KW-0067">ATP-binding</keyword>
<evidence type="ECO:0000256" key="2">
    <source>
        <dbReference type="ARBA" id="ARBA00022840"/>
    </source>
</evidence>
<dbReference type="GO" id="GO:0005524">
    <property type="term" value="F:ATP binding"/>
    <property type="evidence" value="ECO:0007669"/>
    <property type="project" value="UniProtKB-KW"/>
</dbReference>
<dbReference type="InterPro" id="IPR027417">
    <property type="entry name" value="P-loop_NTPase"/>
</dbReference>
<evidence type="ECO:0000259" key="3">
    <source>
        <dbReference type="Pfam" id="PF07724"/>
    </source>
</evidence>
<sequence>MSSTPSEEDISRVMAECSGCSRDTATNCLEMCENDVEKAILKYKSIEEFLPSEPPSDDESFFSESVTEHESQVETKSFDSPTVLNDENSWMPTLPSLPVSQEFIGRDPPDPAVFELRELLGTIQAGHFDANRVRNHLGHYDKEKLPTYLNETIDGYPAMFYIISTNNVEVIREWIKHGGDPHAVWGPNAFPAIAFAILNRNQTMLKASKTLKTLLRFGADPRVLPRAFYQPYCRDLPEGGPVQEELVDINDDNKQWCTEEVRAYLAEALNLTQRYDLYRASKIKPHSGREKEVLNRQGAGEVLGLHQMIVAQSIATRWLQNKLLVYLALQKKKPLVLVFAGPSGHGKTELAKRFGELMSLDLDEEDCTVVKQENELFGPRPPYSGYEEGSSLNNFLVRKNGQRCIVFLDEFEKTGKEVHNTLLLPFQSGRYEDRRNGNIIDCSKTIWIIATNQLDNHIHEYCKANEQALFYSEDQDTQDKLVEKLCRQLRTEFTGHFGAPLSGRITEILPFLVFSPQEAPLIAHLQLMNLEAEVLRQVRLALNKEEDVYVGNISIRIKNDATVCTTLTREGYDKKTGARSINQVVERVVEDPLVSKYLKNGDEFDENQPTTSFIIDVDFDGEVEARLIL</sequence>
<gene>
    <name evidence="5" type="ORF">Daesc_006902</name>
</gene>
<organism evidence="5 6">
    <name type="scientific">Daldinia eschscholtzii</name>
    <dbReference type="NCBI Taxonomy" id="292717"/>
    <lineage>
        <taxon>Eukaryota</taxon>
        <taxon>Fungi</taxon>
        <taxon>Dikarya</taxon>
        <taxon>Ascomycota</taxon>
        <taxon>Pezizomycotina</taxon>
        <taxon>Sordariomycetes</taxon>
        <taxon>Xylariomycetidae</taxon>
        <taxon>Xylariales</taxon>
        <taxon>Hypoxylaceae</taxon>
        <taxon>Daldinia</taxon>
    </lineage>
</organism>
<dbReference type="AlphaFoldDB" id="A0AAX6MIS4"/>
<proteinExistence type="predicted"/>
<feature type="domain" description="ATPase AAA-type core" evidence="3">
    <location>
        <begin position="336"/>
        <end position="496"/>
    </location>
</feature>
<dbReference type="SUPFAM" id="SSF52540">
    <property type="entry name" value="P-loop containing nucleoside triphosphate hydrolases"/>
    <property type="match status" value="1"/>
</dbReference>
<dbReference type="GO" id="GO:0005737">
    <property type="term" value="C:cytoplasm"/>
    <property type="evidence" value="ECO:0007669"/>
    <property type="project" value="TreeGrafter"/>
</dbReference>
<keyword evidence="1" id="KW-0547">Nucleotide-binding</keyword>